<sequence length="102" mass="10972">MLEQELATGPVALGWTDQTWTLARIKTLIGGRFHKTTTLSAIAQMLHRHGFPPAARPSATRKPSPAGLRRPQLLAGLPRSLVTRARSAVTSPALQQKTAANV</sequence>
<evidence type="ECO:0000259" key="2">
    <source>
        <dbReference type="Pfam" id="PF13592"/>
    </source>
</evidence>
<gene>
    <name evidence="3" type="ORF">GCM10010226_82700</name>
</gene>
<accession>A0A918HPT3</accession>
<name>A0A918HPT3_9ACTN</name>
<dbReference type="EMBL" id="BMSA01000040">
    <property type="protein sequence ID" value="GGT92155.1"/>
    <property type="molecule type" value="Genomic_DNA"/>
</dbReference>
<dbReference type="InterPro" id="IPR025959">
    <property type="entry name" value="Winged_HTH_dom"/>
</dbReference>
<proteinExistence type="predicted"/>
<organism evidence="3 4">
    <name type="scientific">Streptomyces phaeofaciens</name>
    <dbReference type="NCBI Taxonomy" id="68254"/>
    <lineage>
        <taxon>Bacteria</taxon>
        <taxon>Bacillati</taxon>
        <taxon>Actinomycetota</taxon>
        <taxon>Actinomycetes</taxon>
        <taxon>Kitasatosporales</taxon>
        <taxon>Streptomycetaceae</taxon>
        <taxon>Streptomyces</taxon>
    </lineage>
</organism>
<evidence type="ECO:0000256" key="1">
    <source>
        <dbReference type="SAM" id="MobiDB-lite"/>
    </source>
</evidence>
<keyword evidence="4" id="KW-1185">Reference proteome</keyword>
<feature type="region of interest" description="Disordered" evidence="1">
    <location>
        <begin position="51"/>
        <end position="73"/>
    </location>
</feature>
<evidence type="ECO:0000313" key="3">
    <source>
        <dbReference type="EMBL" id="GGT92155.1"/>
    </source>
</evidence>
<dbReference type="Pfam" id="PF13592">
    <property type="entry name" value="HTH_33"/>
    <property type="match status" value="1"/>
</dbReference>
<dbReference type="AlphaFoldDB" id="A0A918HPT3"/>
<protein>
    <recommendedName>
        <fullName evidence="2">Winged helix-turn helix domain-containing protein</fullName>
    </recommendedName>
</protein>
<evidence type="ECO:0000313" key="4">
    <source>
        <dbReference type="Proteomes" id="UP000646776"/>
    </source>
</evidence>
<reference evidence="3" key="1">
    <citation type="journal article" date="2014" name="Int. J. Syst. Evol. Microbiol.">
        <title>Complete genome sequence of Corynebacterium casei LMG S-19264T (=DSM 44701T), isolated from a smear-ripened cheese.</title>
        <authorList>
            <consortium name="US DOE Joint Genome Institute (JGI-PGF)"/>
            <person name="Walter F."/>
            <person name="Albersmeier A."/>
            <person name="Kalinowski J."/>
            <person name="Ruckert C."/>
        </authorList>
    </citation>
    <scope>NUCLEOTIDE SEQUENCE</scope>
    <source>
        <strain evidence="3">JCM 4125</strain>
    </source>
</reference>
<feature type="domain" description="Winged helix-turn helix" evidence="2">
    <location>
        <begin position="17"/>
        <end position="51"/>
    </location>
</feature>
<reference evidence="3" key="2">
    <citation type="submission" date="2020-09" db="EMBL/GenBank/DDBJ databases">
        <authorList>
            <person name="Sun Q."/>
            <person name="Ohkuma M."/>
        </authorList>
    </citation>
    <scope>NUCLEOTIDE SEQUENCE</scope>
    <source>
        <strain evidence="3">JCM 4125</strain>
    </source>
</reference>
<comment type="caution">
    <text evidence="3">The sequence shown here is derived from an EMBL/GenBank/DDBJ whole genome shotgun (WGS) entry which is preliminary data.</text>
</comment>
<dbReference type="Proteomes" id="UP000646776">
    <property type="component" value="Unassembled WGS sequence"/>
</dbReference>